<gene>
    <name evidence="1" type="ORF">GPLA_4441</name>
</gene>
<accession>K7AJD5</accession>
<dbReference type="Proteomes" id="UP000006322">
    <property type="component" value="Unassembled WGS sequence"/>
</dbReference>
<dbReference type="STRING" id="1129793.GPLA_4441"/>
<reference evidence="2" key="1">
    <citation type="journal article" date="2014" name="Environ. Microbiol.">
        <title>Comparative genomics of the marine bacterial genus Glaciecola reveals the high degree of genomic diversity and genomic characteristic for cold adaptation.</title>
        <authorList>
            <person name="Qin Q.L."/>
            <person name="Xie B.B."/>
            <person name="Yu Y."/>
            <person name="Shu Y.L."/>
            <person name="Rong J.C."/>
            <person name="Zhang Y.J."/>
            <person name="Zhao D.L."/>
            <person name="Chen X.L."/>
            <person name="Zhang X.Y."/>
            <person name="Chen B."/>
            <person name="Zhou B.C."/>
            <person name="Zhang Y.Z."/>
        </authorList>
    </citation>
    <scope>NUCLEOTIDE SEQUENCE [LARGE SCALE GENOMIC DNA]</scope>
    <source>
        <strain evidence="2">LMG 21857</strain>
    </source>
</reference>
<sequence>MKYFLAAKKACNRRIFTPNYKPRQAKFNRNLKNNSHLD</sequence>
<evidence type="ECO:0000313" key="1">
    <source>
        <dbReference type="EMBL" id="GAC35320.1"/>
    </source>
</evidence>
<protein>
    <submittedName>
        <fullName evidence="1">Uncharacterized protein</fullName>
    </submittedName>
</protein>
<organism evidence="1 2">
    <name type="scientific">Paraglaciecola polaris LMG 21857</name>
    <dbReference type="NCBI Taxonomy" id="1129793"/>
    <lineage>
        <taxon>Bacteria</taxon>
        <taxon>Pseudomonadati</taxon>
        <taxon>Pseudomonadota</taxon>
        <taxon>Gammaproteobacteria</taxon>
        <taxon>Alteromonadales</taxon>
        <taxon>Alteromonadaceae</taxon>
        <taxon>Paraglaciecola</taxon>
    </lineage>
</organism>
<name>K7AJD5_9ALTE</name>
<proteinExistence type="predicted"/>
<comment type="caution">
    <text evidence="1">The sequence shown here is derived from an EMBL/GenBank/DDBJ whole genome shotgun (WGS) entry which is preliminary data.</text>
</comment>
<evidence type="ECO:0000313" key="2">
    <source>
        <dbReference type="Proteomes" id="UP000006322"/>
    </source>
</evidence>
<dbReference type="EMBL" id="BAER01000129">
    <property type="protein sequence ID" value="GAC35320.1"/>
    <property type="molecule type" value="Genomic_DNA"/>
</dbReference>
<dbReference type="AlphaFoldDB" id="K7AJD5"/>
<keyword evidence="2" id="KW-1185">Reference proteome</keyword>